<dbReference type="GO" id="GO:0006508">
    <property type="term" value="P:proteolysis"/>
    <property type="evidence" value="ECO:0007669"/>
    <property type="project" value="UniProtKB-KW"/>
</dbReference>
<accession>A0A9P4M1Q2</accession>
<reference evidence="6" key="1">
    <citation type="journal article" date="2020" name="Stud. Mycol.">
        <title>101 Dothideomycetes genomes: a test case for predicting lifestyles and emergence of pathogens.</title>
        <authorList>
            <person name="Haridas S."/>
            <person name="Albert R."/>
            <person name="Binder M."/>
            <person name="Bloem J."/>
            <person name="Labutti K."/>
            <person name="Salamov A."/>
            <person name="Andreopoulos B."/>
            <person name="Baker S."/>
            <person name="Barry K."/>
            <person name="Bills G."/>
            <person name="Bluhm B."/>
            <person name="Cannon C."/>
            <person name="Castanera R."/>
            <person name="Culley D."/>
            <person name="Daum C."/>
            <person name="Ezra D."/>
            <person name="Gonzalez J."/>
            <person name="Henrissat B."/>
            <person name="Kuo A."/>
            <person name="Liang C."/>
            <person name="Lipzen A."/>
            <person name="Lutzoni F."/>
            <person name="Magnuson J."/>
            <person name="Mondo S."/>
            <person name="Nolan M."/>
            <person name="Ohm R."/>
            <person name="Pangilinan J."/>
            <person name="Park H.-J."/>
            <person name="Ramirez L."/>
            <person name="Alfaro M."/>
            <person name="Sun H."/>
            <person name="Tritt A."/>
            <person name="Yoshinaga Y."/>
            <person name="Zwiers L.-H."/>
            <person name="Turgeon B."/>
            <person name="Goodwin S."/>
            <person name="Spatafora J."/>
            <person name="Crous P."/>
            <person name="Grigoriev I."/>
        </authorList>
    </citation>
    <scope>NUCLEOTIDE SEQUENCE</scope>
    <source>
        <strain evidence="6">CBS 133067</strain>
    </source>
</reference>
<dbReference type="Pfam" id="PF05577">
    <property type="entry name" value="Peptidase_S28"/>
    <property type="match status" value="1"/>
</dbReference>
<organism evidence="6 7">
    <name type="scientific">Rhizodiscina lignyota</name>
    <dbReference type="NCBI Taxonomy" id="1504668"/>
    <lineage>
        <taxon>Eukaryota</taxon>
        <taxon>Fungi</taxon>
        <taxon>Dikarya</taxon>
        <taxon>Ascomycota</taxon>
        <taxon>Pezizomycotina</taxon>
        <taxon>Dothideomycetes</taxon>
        <taxon>Pleosporomycetidae</taxon>
        <taxon>Aulographales</taxon>
        <taxon>Rhizodiscinaceae</taxon>
        <taxon>Rhizodiscina</taxon>
    </lineage>
</organism>
<evidence type="ECO:0000313" key="7">
    <source>
        <dbReference type="Proteomes" id="UP000799772"/>
    </source>
</evidence>
<dbReference type="Gene3D" id="3.40.50.1820">
    <property type="entry name" value="alpha/beta hydrolase"/>
    <property type="match status" value="2"/>
</dbReference>
<evidence type="ECO:0000256" key="4">
    <source>
        <dbReference type="ARBA" id="ARBA00022801"/>
    </source>
</evidence>
<dbReference type="SUPFAM" id="SSF53474">
    <property type="entry name" value="alpha/beta-Hydrolases"/>
    <property type="match status" value="1"/>
</dbReference>
<dbReference type="EMBL" id="ML978136">
    <property type="protein sequence ID" value="KAF2093823.1"/>
    <property type="molecule type" value="Genomic_DNA"/>
</dbReference>
<evidence type="ECO:0000256" key="3">
    <source>
        <dbReference type="ARBA" id="ARBA00022729"/>
    </source>
</evidence>
<proteinExistence type="inferred from homology"/>
<dbReference type="AlphaFoldDB" id="A0A9P4M1Q2"/>
<name>A0A9P4M1Q2_9PEZI</name>
<keyword evidence="2" id="KW-0645">Protease</keyword>
<evidence type="ECO:0000256" key="1">
    <source>
        <dbReference type="ARBA" id="ARBA00011079"/>
    </source>
</evidence>
<protein>
    <submittedName>
        <fullName evidence="6">Peptidase S28</fullName>
    </submittedName>
</protein>
<evidence type="ECO:0000313" key="6">
    <source>
        <dbReference type="EMBL" id="KAF2093823.1"/>
    </source>
</evidence>
<dbReference type="Proteomes" id="UP000799772">
    <property type="component" value="Unassembled WGS sequence"/>
</dbReference>
<keyword evidence="4" id="KW-0378">Hydrolase</keyword>
<dbReference type="GO" id="GO:0070008">
    <property type="term" value="F:serine-type exopeptidase activity"/>
    <property type="evidence" value="ECO:0007669"/>
    <property type="project" value="InterPro"/>
</dbReference>
<dbReference type="PANTHER" id="PTHR11010">
    <property type="entry name" value="PROTEASE S28 PRO-X CARBOXYPEPTIDASE-RELATED"/>
    <property type="match status" value="1"/>
</dbReference>
<dbReference type="InterPro" id="IPR008758">
    <property type="entry name" value="Peptidase_S28"/>
</dbReference>
<evidence type="ECO:0000256" key="5">
    <source>
        <dbReference type="ARBA" id="ARBA00023180"/>
    </source>
</evidence>
<comment type="similarity">
    <text evidence="1">Belongs to the peptidase S28 family.</text>
</comment>
<dbReference type="PANTHER" id="PTHR11010:SF117">
    <property type="entry name" value="SERINE PROTEASE 16"/>
    <property type="match status" value="1"/>
</dbReference>
<keyword evidence="7" id="KW-1185">Reference proteome</keyword>
<dbReference type="FunFam" id="3.40.50.1820:FF:000251">
    <property type="entry name" value="Extracelular serine carboxypeptidase, putative"/>
    <property type="match status" value="1"/>
</dbReference>
<dbReference type="InterPro" id="IPR029058">
    <property type="entry name" value="AB_hydrolase_fold"/>
</dbReference>
<dbReference type="OrthoDB" id="1735038at2759"/>
<evidence type="ECO:0000256" key="2">
    <source>
        <dbReference type="ARBA" id="ARBA00022670"/>
    </source>
</evidence>
<sequence length="536" mass="60426">MQSLTYAQVADDQTRRLGVAQRDDTDPSLLYPAYNLSVPIDHFHNESRYASHTSETFNLRYWFDATHYRTGGPVIVLEGGETGGDDRLPFLQKGILYQLAKATHGLGVVLEHRYYGTSLPTEDLSTENLRFLTTEQALADVAYFAKNVKFPGLENCTLNAPDAAWIAYGGSYAGAFVAFLRTQYPDVFYGAISSSGVTEAIYDYWEYYVPIIEHGPQDCIKTTQTFISTIDNILLGDRSSAIAELKSAFGLQNLTHNQDFAYLLSSGVMGWQSRNWDPAVNNPSFDQYCGNVTSDSLIYPNTSSSLAQTVQNILSVGGFDDYGSNSTLVNRMLNYIGYIKTNSVDGCTDSQDSCFSNLNATFYSQDDLSQWVWRSWAYQYCDEWGYLLTGSGYPEDGQPIISRTLDIPYFSYICEAAFGINRTSNVDTINKYGGFGISYPRLAFIDGQADPWREATPHAEVAPKRNSSFEEPFIEMEGAVHHWDENGLFPNETKPDLPPKPISDTQRKERQFVKEWMMEWRLRKVMKGRDAEQVEL</sequence>
<keyword evidence="5" id="KW-0325">Glycoprotein</keyword>
<comment type="caution">
    <text evidence="6">The sequence shown here is derived from an EMBL/GenBank/DDBJ whole genome shotgun (WGS) entry which is preliminary data.</text>
</comment>
<keyword evidence="3" id="KW-0732">Signal</keyword>
<dbReference type="GO" id="GO:0008239">
    <property type="term" value="F:dipeptidyl-peptidase activity"/>
    <property type="evidence" value="ECO:0007669"/>
    <property type="project" value="TreeGrafter"/>
</dbReference>
<gene>
    <name evidence="6" type="ORF">NA57DRAFT_47446</name>
</gene>